<evidence type="ECO:0000313" key="1">
    <source>
        <dbReference type="EMBL" id="QHQ26265.1"/>
    </source>
</evidence>
<dbReference type="Pfam" id="PF08892">
    <property type="entry name" value="YqcI_YcgG"/>
    <property type="match status" value="1"/>
</dbReference>
<protein>
    <recommendedName>
        <fullName evidence="3">YqcI/YcgG family protein</fullName>
    </recommendedName>
</protein>
<organism evidence="1 2">
    <name type="scientific">Pectobacterium parvum</name>
    <dbReference type="NCBI Taxonomy" id="2778550"/>
    <lineage>
        <taxon>Bacteria</taxon>
        <taxon>Pseudomonadati</taxon>
        <taxon>Pseudomonadota</taxon>
        <taxon>Gammaproteobacteria</taxon>
        <taxon>Enterobacterales</taxon>
        <taxon>Pectobacteriaceae</taxon>
        <taxon>Pectobacterium</taxon>
    </lineage>
</organism>
<proteinExistence type="predicted"/>
<dbReference type="EMBL" id="CP046377">
    <property type="protein sequence ID" value="QHQ26265.1"/>
    <property type="molecule type" value="Genomic_DNA"/>
</dbReference>
<sequence>MHKKPIYHSGRSMSADSMEVTNSPVVLKEFIKYVGSKHFACIGAKTAAAMETLIHRDCSGESKLTLGDAYGFLRQFCSQREDISMTNSTFVLTFSDKEFADETSFESFVWITLAEMHTYDRKAGFSWSDECSSDPTSPEFGFSLVNEPFFVVGLHPLSSRESRRSPFPALVFNAHRQFRHLKQLGMFEKMQAEIRRREINIQGDLNPNLSNFGDESEARQYAGNATASDWTCPFSKKN</sequence>
<dbReference type="PANTHER" id="PTHR40045:SF1">
    <property type="entry name" value="YQCI_YCGG FAMILY PROTEIN"/>
    <property type="match status" value="1"/>
</dbReference>
<evidence type="ECO:0008006" key="3">
    <source>
        <dbReference type="Google" id="ProtNLM"/>
    </source>
</evidence>
<dbReference type="InterPro" id="IPR014988">
    <property type="entry name" value="Uncharacterised_YqcI/YcgG"/>
</dbReference>
<gene>
    <name evidence="1" type="ORF">GMX10_21210</name>
</gene>
<dbReference type="AlphaFoldDB" id="A0AAP9LEH5"/>
<dbReference type="NCBIfam" id="NF041366">
    <property type="entry name" value="GntA_guanitoxin"/>
    <property type="match status" value="1"/>
</dbReference>
<name>A0AAP9LEH5_9GAMM</name>
<dbReference type="Proteomes" id="UP000464054">
    <property type="component" value="Chromosome"/>
</dbReference>
<reference evidence="2" key="1">
    <citation type="submission" date="2019-11" db="EMBL/GenBank/DDBJ databases">
        <authorList>
            <person name="Jee S."/>
        </authorList>
    </citation>
    <scope>NUCLEOTIDE SEQUENCE [LARGE SCALE GENOMIC DNA]</scope>
    <source>
        <strain evidence="2">PZ1</strain>
    </source>
</reference>
<evidence type="ECO:0000313" key="2">
    <source>
        <dbReference type="Proteomes" id="UP000464054"/>
    </source>
</evidence>
<dbReference type="PANTHER" id="PTHR40045">
    <property type="entry name" value="YCGG FAMILY PROTEIN"/>
    <property type="match status" value="1"/>
</dbReference>
<accession>A0AAP9LEH5</accession>